<proteinExistence type="predicted"/>
<keyword evidence="2" id="KW-1185">Reference proteome</keyword>
<reference evidence="2" key="1">
    <citation type="submission" date="2019-02" db="EMBL/GenBank/DDBJ databases">
        <title>Complete genome sequence of Rhodoferax sp. Gr-4.</title>
        <authorList>
            <person name="Jin L."/>
        </authorList>
    </citation>
    <scope>NUCLEOTIDE SEQUENCE [LARGE SCALE GENOMIC DNA]</scope>
    <source>
        <strain evidence="2">Gr-4</strain>
    </source>
</reference>
<gene>
    <name evidence="1" type="ORF">EXZ61_02555</name>
</gene>
<dbReference type="AlphaFoldDB" id="A0A515EKG2"/>
<reference evidence="2" key="2">
    <citation type="journal article" date="2020" name="Int. J. Syst. Evol. Microbiol.">
        <title>Genomic insights into a novel species Rhodoferax aquaticus sp. nov., isolated from freshwater.</title>
        <authorList>
            <person name="Li T."/>
            <person name="Zhuo Y."/>
            <person name="Jin C.Z."/>
            <person name="Wu X."/>
            <person name="Ko S.R."/>
            <person name="Jin F.J."/>
            <person name="Ahn C.Y."/>
            <person name="Oh H.M."/>
            <person name="Lee H.G."/>
            <person name="Jin L."/>
        </authorList>
    </citation>
    <scope>NUCLEOTIDE SEQUENCE [LARGE SCALE GENOMIC DNA]</scope>
    <source>
        <strain evidence="2">Gr-4</strain>
    </source>
</reference>
<dbReference type="KEGG" id="rhg:EXZ61_02555"/>
<accession>A0A515EKG2</accession>
<evidence type="ECO:0008006" key="3">
    <source>
        <dbReference type="Google" id="ProtNLM"/>
    </source>
</evidence>
<sequence>MAGENQLFHVDVIIVDGAPIAFEDSSASISGAAGFTNSPKLSASGDDFVLRARVARLLKAKLQWASTSDPKTYAGMSNVQISMRDSFTGRKVMAPKATFGDIGDIGGGTVDITFILNSELQWL</sequence>
<dbReference type="EMBL" id="CP036282">
    <property type="protein sequence ID" value="QDL53140.1"/>
    <property type="molecule type" value="Genomic_DNA"/>
</dbReference>
<evidence type="ECO:0000313" key="2">
    <source>
        <dbReference type="Proteomes" id="UP000317365"/>
    </source>
</evidence>
<organism evidence="1 2">
    <name type="scientific">Rhodoferax aquaticus</name>
    <dbReference type="NCBI Taxonomy" id="2527691"/>
    <lineage>
        <taxon>Bacteria</taxon>
        <taxon>Pseudomonadati</taxon>
        <taxon>Pseudomonadota</taxon>
        <taxon>Betaproteobacteria</taxon>
        <taxon>Burkholderiales</taxon>
        <taxon>Comamonadaceae</taxon>
        <taxon>Rhodoferax</taxon>
    </lineage>
</organism>
<dbReference type="RefSeq" id="WP_087493885.1">
    <property type="nucleotide sequence ID" value="NZ_CP036282.1"/>
</dbReference>
<dbReference type="Proteomes" id="UP000317365">
    <property type="component" value="Chromosome"/>
</dbReference>
<protein>
    <recommendedName>
        <fullName evidence="3">Phage tail protein</fullName>
    </recommendedName>
</protein>
<name>A0A515EKG2_9BURK</name>
<evidence type="ECO:0000313" key="1">
    <source>
        <dbReference type="EMBL" id="QDL53140.1"/>
    </source>
</evidence>